<keyword evidence="3" id="KW-1185">Reference proteome</keyword>
<evidence type="ECO:0000256" key="1">
    <source>
        <dbReference type="SAM" id="MobiDB-lite"/>
    </source>
</evidence>
<name>A0A9W4UKP9_9PLEO</name>
<organism evidence="2 3">
    <name type="scientific">Periconia digitata</name>
    <dbReference type="NCBI Taxonomy" id="1303443"/>
    <lineage>
        <taxon>Eukaryota</taxon>
        <taxon>Fungi</taxon>
        <taxon>Dikarya</taxon>
        <taxon>Ascomycota</taxon>
        <taxon>Pezizomycotina</taxon>
        <taxon>Dothideomycetes</taxon>
        <taxon>Pleosporomycetidae</taxon>
        <taxon>Pleosporales</taxon>
        <taxon>Massarineae</taxon>
        <taxon>Periconiaceae</taxon>
        <taxon>Periconia</taxon>
    </lineage>
</organism>
<evidence type="ECO:0000313" key="3">
    <source>
        <dbReference type="Proteomes" id="UP001152607"/>
    </source>
</evidence>
<dbReference type="AlphaFoldDB" id="A0A9W4UKP9"/>
<feature type="region of interest" description="Disordered" evidence="1">
    <location>
        <begin position="52"/>
        <end position="135"/>
    </location>
</feature>
<evidence type="ECO:0000313" key="2">
    <source>
        <dbReference type="EMBL" id="CAI6336013.1"/>
    </source>
</evidence>
<reference evidence="2" key="1">
    <citation type="submission" date="2023-01" db="EMBL/GenBank/DDBJ databases">
        <authorList>
            <person name="Van Ghelder C."/>
            <person name="Rancurel C."/>
        </authorList>
    </citation>
    <scope>NUCLEOTIDE SEQUENCE</scope>
    <source>
        <strain evidence="2">CNCM I-4278</strain>
    </source>
</reference>
<feature type="region of interest" description="Disordered" evidence="1">
    <location>
        <begin position="148"/>
        <end position="170"/>
    </location>
</feature>
<feature type="compositionally biased region" description="Polar residues" evidence="1">
    <location>
        <begin position="85"/>
        <end position="117"/>
    </location>
</feature>
<comment type="caution">
    <text evidence="2">The sequence shown here is derived from an EMBL/GenBank/DDBJ whole genome shotgun (WGS) entry which is preliminary data.</text>
</comment>
<dbReference type="EMBL" id="CAOQHR010000006">
    <property type="protein sequence ID" value="CAI6336013.1"/>
    <property type="molecule type" value="Genomic_DNA"/>
</dbReference>
<feature type="compositionally biased region" description="Low complexity" evidence="1">
    <location>
        <begin position="75"/>
        <end position="84"/>
    </location>
</feature>
<dbReference type="Proteomes" id="UP001152607">
    <property type="component" value="Unassembled WGS sequence"/>
</dbReference>
<protein>
    <submittedName>
        <fullName evidence="2">Uncharacterized protein</fullName>
    </submittedName>
</protein>
<sequence length="170" mass="18380">MALSSREMEVLAMAWHCMDQEPKVDFQKLANLAGYKTKESAGVTFRNVMKKIKNSVPTPSGGTASVPATPKKPKTPTTKTPNTNGAGSSNKRNTSKAFSNNLADTPSKSQKRSTTATARADEEGSGTDFALSEGEEELKIKRQLKREVLDAGRDNGSFMKELESQHGSDI</sequence>
<feature type="compositionally biased region" description="Basic and acidic residues" evidence="1">
    <location>
        <begin position="160"/>
        <end position="170"/>
    </location>
</feature>
<proteinExistence type="predicted"/>
<gene>
    <name evidence="2" type="ORF">PDIGIT_LOCUS9102</name>
</gene>
<accession>A0A9W4UKP9</accession>
<dbReference type="OrthoDB" id="5403747at2759"/>